<evidence type="ECO:0000256" key="1">
    <source>
        <dbReference type="SAM" id="MobiDB-lite"/>
    </source>
</evidence>
<reference evidence="2 3" key="1">
    <citation type="journal article" date="2021" name="Nat. Commun.">
        <title>Genetic determinants of endophytism in the Arabidopsis root mycobiome.</title>
        <authorList>
            <person name="Mesny F."/>
            <person name="Miyauchi S."/>
            <person name="Thiergart T."/>
            <person name="Pickel B."/>
            <person name="Atanasova L."/>
            <person name="Karlsson M."/>
            <person name="Huettel B."/>
            <person name="Barry K.W."/>
            <person name="Haridas S."/>
            <person name="Chen C."/>
            <person name="Bauer D."/>
            <person name="Andreopoulos W."/>
            <person name="Pangilinan J."/>
            <person name="LaButti K."/>
            <person name="Riley R."/>
            <person name="Lipzen A."/>
            <person name="Clum A."/>
            <person name="Drula E."/>
            <person name="Henrissat B."/>
            <person name="Kohler A."/>
            <person name="Grigoriev I.V."/>
            <person name="Martin F.M."/>
            <person name="Hacquard S."/>
        </authorList>
    </citation>
    <scope>NUCLEOTIDE SEQUENCE [LARGE SCALE GENOMIC DNA]</scope>
    <source>
        <strain evidence="2 3">MPI-CAGE-CH-0241</strain>
    </source>
</reference>
<dbReference type="EMBL" id="JAGPYM010000007">
    <property type="protein sequence ID" value="KAH6892338.1"/>
    <property type="molecule type" value="Genomic_DNA"/>
</dbReference>
<evidence type="ECO:0000313" key="2">
    <source>
        <dbReference type="EMBL" id="KAH6892338.1"/>
    </source>
</evidence>
<feature type="compositionally biased region" description="Acidic residues" evidence="1">
    <location>
        <begin position="183"/>
        <end position="198"/>
    </location>
</feature>
<keyword evidence="3" id="KW-1185">Reference proteome</keyword>
<feature type="region of interest" description="Disordered" evidence="1">
    <location>
        <begin position="172"/>
        <end position="262"/>
    </location>
</feature>
<accession>A0A9P8W6I1</accession>
<feature type="compositionally biased region" description="Basic residues" evidence="1">
    <location>
        <begin position="292"/>
        <end position="306"/>
    </location>
</feature>
<organism evidence="2 3">
    <name type="scientific">Thelonectria olida</name>
    <dbReference type="NCBI Taxonomy" id="1576542"/>
    <lineage>
        <taxon>Eukaryota</taxon>
        <taxon>Fungi</taxon>
        <taxon>Dikarya</taxon>
        <taxon>Ascomycota</taxon>
        <taxon>Pezizomycotina</taxon>
        <taxon>Sordariomycetes</taxon>
        <taxon>Hypocreomycetidae</taxon>
        <taxon>Hypocreales</taxon>
        <taxon>Nectriaceae</taxon>
        <taxon>Thelonectria</taxon>
    </lineage>
</organism>
<gene>
    <name evidence="2" type="ORF">B0T10DRAFT_559927</name>
</gene>
<evidence type="ECO:0008006" key="4">
    <source>
        <dbReference type="Google" id="ProtNLM"/>
    </source>
</evidence>
<feature type="region of interest" description="Disordered" evidence="1">
    <location>
        <begin position="281"/>
        <end position="360"/>
    </location>
</feature>
<proteinExistence type="predicted"/>
<comment type="caution">
    <text evidence="2">The sequence shown here is derived from an EMBL/GenBank/DDBJ whole genome shotgun (WGS) entry which is preliminary data.</text>
</comment>
<name>A0A9P8W6I1_9HYPO</name>
<protein>
    <recommendedName>
        <fullName evidence="4">Fungal N-terminal domain-containing protein</fullName>
    </recommendedName>
</protein>
<feature type="compositionally biased region" description="Basic and acidic residues" evidence="1">
    <location>
        <begin position="328"/>
        <end position="338"/>
    </location>
</feature>
<dbReference type="OrthoDB" id="524326at2759"/>
<sequence>MDPFSITTGCIGLVQVVGSTAIAVANFIKGCRDAQDDLMTVHEELKELKLAVAIIKKCGSVLEEIDSLLIKDTESRTGAARWAWDGKDAVIFLRQSLEAHRSALMLAVPDYPVTDTTAIRDDSSHMRKNMDEILDEVARLRIQVSENTRLGDSYMINRYLDSLSTYAESVSHGDAEDTKWITSDDETSSSDSDESDQEGENKEEPPANEAQRALCPELSSGEDSADMSRKAKAKGNEEKKPKNTVEDILGSGEQGPGGGGAEHEAWLKVVKEVNREEKNKPYAERYLLGHEKKTKKKQQHNRKKKSQDRNNGARTELLSFFWATRTTTNERDRSERQRKSQKASRRADQNGKTTDTLGDDADTVHRARNYIDMAALLFPVRQKNRSRAVSMMLRPTYSPRPGLSLRHARQMFSPNHPVHLVRAVASNWNLLWPIFISPRLGQPLRRIRQTFSPVRPVSPVTVTSCNLLRPPPSPGS</sequence>
<feature type="compositionally biased region" description="Basic and acidic residues" evidence="1">
    <location>
        <begin position="226"/>
        <end position="245"/>
    </location>
</feature>
<dbReference type="Proteomes" id="UP000777438">
    <property type="component" value="Unassembled WGS sequence"/>
</dbReference>
<feature type="compositionally biased region" description="Basic and acidic residues" evidence="1">
    <location>
        <begin position="281"/>
        <end position="291"/>
    </location>
</feature>
<dbReference type="AlphaFoldDB" id="A0A9P8W6I1"/>
<evidence type="ECO:0000313" key="3">
    <source>
        <dbReference type="Proteomes" id="UP000777438"/>
    </source>
</evidence>